<protein>
    <submittedName>
        <fullName evidence="1">Uncharacterized protein</fullName>
    </submittedName>
</protein>
<evidence type="ECO:0000313" key="1">
    <source>
        <dbReference type="EMBL" id="SHJ80995.1"/>
    </source>
</evidence>
<accession>A0A1M6MC39</accession>
<dbReference type="EMBL" id="FQZM01000066">
    <property type="protein sequence ID" value="SHJ80995.1"/>
    <property type="molecule type" value="Genomic_DNA"/>
</dbReference>
<sequence length="45" mass="5470">MQKQQSFVPEQVEKFLTKNWWEKVYKNLPLKTHGLVPWDERGVAR</sequence>
<evidence type="ECO:0000313" key="2">
    <source>
        <dbReference type="Proteomes" id="UP000184529"/>
    </source>
</evidence>
<organism evidence="1 2">
    <name type="scientific">Desulfofundulus thermosubterraneus DSM 16057</name>
    <dbReference type="NCBI Taxonomy" id="1121432"/>
    <lineage>
        <taxon>Bacteria</taxon>
        <taxon>Bacillati</taxon>
        <taxon>Bacillota</taxon>
        <taxon>Clostridia</taxon>
        <taxon>Eubacteriales</taxon>
        <taxon>Peptococcaceae</taxon>
        <taxon>Desulfofundulus</taxon>
    </lineage>
</organism>
<dbReference type="RefSeq" id="WP_165613292.1">
    <property type="nucleotide sequence ID" value="NZ_FQZM01000066.1"/>
</dbReference>
<gene>
    <name evidence="1" type="ORF">SAMN02745219_03392</name>
</gene>
<dbReference type="Proteomes" id="UP000184529">
    <property type="component" value="Unassembled WGS sequence"/>
</dbReference>
<keyword evidence="2" id="KW-1185">Reference proteome</keyword>
<dbReference type="AlphaFoldDB" id="A0A1M6MC39"/>
<name>A0A1M6MC39_9FIRM</name>
<proteinExistence type="predicted"/>
<reference evidence="2" key="1">
    <citation type="submission" date="2016-11" db="EMBL/GenBank/DDBJ databases">
        <authorList>
            <person name="Varghese N."/>
            <person name="Submissions S."/>
        </authorList>
    </citation>
    <scope>NUCLEOTIDE SEQUENCE [LARGE SCALE GENOMIC DNA]</scope>
    <source>
        <strain evidence="2">DSM 16057</strain>
    </source>
</reference>